<evidence type="ECO:0000256" key="5">
    <source>
        <dbReference type="ARBA" id="ARBA00022741"/>
    </source>
</evidence>
<dbReference type="RefSeq" id="WP_183627549.1">
    <property type="nucleotide sequence ID" value="NZ_JACIDX010000015.1"/>
</dbReference>
<comment type="similarity">
    <text evidence="2">Belongs to the ROK (NagC/XylR) family.</text>
</comment>
<dbReference type="InterPro" id="IPR043129">
    <property type="entry name" value="ATPase_NBD"/>
</dbReference>
<dbReference type="CDD" id="cd24067">
    <property type="entry name" value="ASKHA_NBD_ROK_BsFRK-like"/>
    <property type="match status" value="1"/>
</dbReference>
<dbReference type="PANTHER" id="PTHR42742">
    <property type="entry name" value="TRANSCRIPTIONAL REPRESSOR MPRA"/>
    <property type="match status" value="1"/>
</dbReference>
<reference evidence="13 14" key="1">
    <citation type="submission" date="2020-08" db="EMBL/GenBank/DDBJ databases">
        <title>Genomic Encyclopedia of Type Strains, Phase IV (KMG-IV): sequencing the most valuable type-strain genomes for metagenomic binning, comparative biology and taxonomic classification.</title>
        <authorList>
            <person name="Goeker M."/>
        </authorList>
    </citation>
    <scope>NUCLEOTIDE SEQUENCE [LARGE SCALE GENOMIC DNA]</scope>
    <source>
        <strain evidence="13 14">DSM 27057</strain>
    </source>
</reference>
<evidence type="ECO:0000313" key="14">
    <source>
        <dbReference type="Proteomes" id="UP000548867"/>
    </source>
</evidence>
<evidence type="ECO:0000313" key="13">
    <source>
        <dbReference type="EMBL" id="MBB3956692.1"/>
    </source>
</evidence>
<name>A0A7W6CRZ7_9SPHN</name>
<dbReference type="SUPFAM" id="SSF53067">
    <property type="entry name" value="Actin-like ATPase domain"/>
    <property type="match status" value="1"/>
</dbReference>
<dbReference type="Gene3D" id="3.30.420.40">
    <property type="match status" value="2"/>
</dbReference>
<dbReference type="GO" id="GO:0046872">
    <property type="term" value="F:metal ion binding"/>
    <property type="evidence" value="ECO:0007669"/>
    <property type="project" value="UniProtKB-KW"/>
</dbReference>
<dbReference type="EC" id="2.7.1.4" evidence="11"/>
<keyword evidence="10" id="KW-0119">Carbohydrate metabolism</keyword>
<evidence type="ECO:0000256" key="6">
    <source>
        <dbReference type="ARBA" id="ARBA00022777"/>
    </source>
</evidence>
<gene>
    <name evidence="13" type="ORF">GGR38_003658</name>
</gene>
<dbReference type="Pfam" id="PF00480">
    <property type="entry name" value="ROK"/>
    <property type="match status" value="1"/>
</dbReference>
<evidence type="ECO:0000256" key="4">
    <source>
        <dbReference type="ARBA" id="ARBA00022723"/>
    </source>
</evidence>
<dbReference type="InterPro" id="IPR000600">
    <property type="entry name" value="ROK"/>
</dbReference>
<keyword evidence="3 13" id="KW-0808">Transferase</keyword>
<proteinExistence type="inferred from homology"/>
<dbReference type="InterPro" id="IPR049874">
    <property type="entry name" value="ROK_cs"/>
</dbReference>
<dbReference type="FunFam" id="3.30.420.40:FF:000153">
    <property type="entry name" value="Putative fructokinase"/>
    <property type="match status" value="1"/>
</dbReference>
<comment type="cofactor">
    <cofactor evidence="1">
        <name>Mg(2+)</name>
        <dbReference type="ChEBI" id="CHEBI:18420"/>
    </cofactor>
</comment>
<dbReference type="Proteomes" id="UP000548867">
    <property type="component" value="Unassembled WGS sequence"/>
</dbReference>
<evidence type="ECO:0000256" key="2">
    <source>
        <dbReference type="ARBA" id="ARBA00006479"/>
    </source>
</evidence>
<keyword evidence="8" id="KW-0067">ATP-binding</keyword>
<evidence type="ECO:0000256" key="8">
    <source>
        <dbReference type="ARBA" id="ARBA00022840"/>
    </source>
</evidence>
<protein>
    <recommendedName>
        <fullName evidence="11">fructokinase</fullName>
        <ecNumber evidence="11">2.7.1.4</ecNumber>
    </recommendedName>
</protein>
<dbReference type="EMBL" id="JACIDX010000015">
    <property type="protein sequence ID" value="MBB3956692.1"/>
    <property type="molecule type" value="Genomic_DNA"/>
</dbReference>
<sequence length="287" mass="29676">MAQYGLIEAGGTKFVAGIADEEGTIFARHRIPTTTPEETLGATIGWFRQQGLKPEAIGIASFGPLDLNRASPTWGHVTRTPKPHWSGADLTGPFARAFGCRVGLETDVNGAALAEARWGAGKSAGSLLYLTIGTGVGGGFVSEGRLLHGLSHPEMGHIRMPRHPLDLDFAGHCPFHGDCLEGLACGPAIIARWGVSLSELPEGHPGSDIIAWYLAQAAVTFQAIMDPARIVMGGGVTATPGLLDKIRTMAAQSGAGYFVGNPAEVIVAPALGDNSGLLGALAVALGI</sequence>
<accession>A0A7W6CRZ7</accession>
<keyword evidence="14" id="KW-1185">Reference proteome</keyword>
<comment type="catalytic activity">
    <reaction evidence="12">
        <text>D-fructose + ATP = D-fructose 6-phosphate + ADP + H(+)</text>
        <dbReference type="Rhea" id="RHEA:16125"/>
        <dbReference type="ChEBI" id="CHEBI:15378"/>
        <dbReference type="ChEBI" id="CHEBI:30616"/>
        <dbReference type="ChEBI" id="CHEBI:37721"/>
        <dbReference type="ChEBI" id="CHEBI:61527"/>
        <dbReference type="ChEBI" id="CHEBI:456216"/>
        <dbReference type="EC" id="2.7.1.4"/>
    </reaction>
</comment>
<evidence type="ECO:0000256" key="3">
    <source>
        <dbReference type="ARBA" id="ARBA00022679"/>
    </source>
</evidence>
<dbReference type="InterPro" id="IPR051804">
    <property type="entry name" value="Carb_Metab_Reg_Kinase/Isom"/>
</dbReference>
<evidence type="ECO:0000256" key="12">
    <source>
        <dbReference type="ARBA" id="ARBA00048451"/>
    </source>
</evidence>
<evidence type="ECO:0000256" key="10">
    <source>
        <dbReference type="ARBA" id="ARBA00023277"/>
    </source>
</evidence>
<evidence type="ECO:0000256" key="1">
    <source>
        <dbReference type="ARBA" id="ARBA00001946"/>
    </source>
</evidence>
<keyword evidence="7" id="KW-0862">Zinc</keyword>
<dbReference type="AlphaFoldDB" id="A0A7W6CRZ7"/>
<dbReference type="PROSITE" id="PS01125">
    <property type="entry name" value="ROK"/>
    <property type="match status" value="1"/>
</dbReference>
<comment type="caution">
    <text evidence="13">The sequence shown here is derived from an EMBL/GenBank/DDBJ whole genome shotgun (WGS) entry which is preliminary data.</text>
</comment>
<evidence type="ECO:0000256" key="9">
    <source>
        <dbReference type="ARBA" id="ARBA00022842"/>
    </source>
</evidence>
<dbReference type="PANTHER" id="PTHR42742:SF3">
    <property type="entry name" value="FRUCTOKINASE"/>
    <property type="match status" value="1"/>
</dbReference>
<keyword evidence="4" id="KW-0479">Metal-binding</keyword>
<keyword evidence="9" id="KW-0460">Magnesium</keyword>
<organism evidence="13 14">
    <name type="scientific">Novosphingobium sediminicola</name>
    <dbReference type="NCBI Taxonomy" id="563162"/>
    <lineage>
        <taxon>Bacteria</taxon>
        <taxon>Pseudomonadati</taxon>
        <taxon>Pseudomonadota</taxon>
        <taxon>Alphaproteobacteria</taxon>
        <taxon>Sphingomonadales</taxon>
        <taxon>Sphingomonadaceae</taxon>
        <taxon>Novosphingobium</taxon>
    </lineage>
</organism>
<dbReference type="GO" id="GO:0005524">
    <property type="term" value="F:ATP binding"/>
    <property type="evidence" value="ECO:0007669"/>
    <property type="project" value="UniProtKB-KW"/>
</dbReference>
<evidence type="ECO:0000256" key="7">
    <source>
        <dbReference type="ARBA" id="ARBA00022833"/>
    </source>
</evidence>
<dbReference type="GO" id="GO:0008865">
    <property type="term" value="F:fructokinase activity"/>
    <property type="evidence" value="ECO:0007669"/>
    <property type="project" value="UniProtKB-EC"/>
</dbReference>
<evidence type="ECO:0000256" key="11">
    <source>
        <dbReference type="ARBA" id="ARBA00038887"/>
    </source>
</evidence>
<keyword evidence="6 13" id="KW-0418">Kinase</keyword>
<keyword evidence="5" id="KW-0547">Nucleotide-binding</keyword>